<feature type="transmembrane region" description="Helical" evidence="1">
    <location>
        <begin position="20"/>
        <end position="39"/>
    </location>
</feature>
<feature type="transmembrane region" description="Helical" evidence="1">
    <location>
        <begin position="170"/>
        <end position="192"/>
    </location>
</feature>
<feature type="transmembrane region" description="Helical" evidence="1">
    <location>
        <begin position="59"/>
        <end position="87"/>
    </location>
</feature>
<feature type="transmembrane region" description="Helical" evidence="1">
    <location>
        <begin position="130"/>
        <end position="150"/>
    </location>
</feature>
<proteinExistence type="predicted"/>
<dbReference type="PANTHER" id="PTHR40042">
    <property type="entry name" value="HYPOTHETICAL MEMBRANE SPANNING PROTEIN"/>
    <property type="match status" value="1"/>
</dbReference>
<dbReference type="STRING" id="370438.PTH_2725"/>
<dbReference type="InterPro" id="IPR009845">
    <property type="entry name" value="DUF1405"/>
</dbReference>
<dbReference type="EMBL" id="AP009389">
    <property type="protein sequence ID" value="BAF60906.1"/>
    <property type="molecule type" value="Genomic_DNA"/>
</dbReference>
<dbReference type="AlphaFoldDB" id="A5CYP1"/>
<keyword evidence="1" id="KW-1133">Transmembrane helix</keyword>
<dbReference type="Pfam" id="PF07187">
    <property type="entry name" value="DUF1405"/>
    <property type="match status" value="1"/>
</dbReference>
<evidence type="ECO:0000313" key="2">
    <source>
        <dbReference type="EMBL" id="BAF60906.1"/>
    </source>
</evidence>
<name>A5CYP1_PELTS</name>
<keyword evidence="1" id="KW-0812">Transmembrane</keyword>
<evidence type="ECO:0000256" key="1">
    <source>
        <dbReference type="SAM" id="Phobius"/>
    </source>
</evidence>
<protein>
    <submittedName>
        <fullName evidence="2">Hypothetical membrane protein</fullName>
    </submittedName>
</protein>
<keyword evidence="1" id="KW-0472">Membrane</keyword>
<dbReference type="eggNOG" id="COG4347">
    <property type="taxonomic scope" value="Bacteria"/>
</dbReference>
<dbReference type="HOGENOM" id="CLU_103291_0_0_9"/>
<reference evidence="3" key="1">
    <citation type="journal article" date="2008" name="Genome Res.">
        <title>The genome of Pelotomaculum thermopropionicum reveals niche-associated evolution in anaerobic microbiota.</title>
        <authorList>
            <person name="Kosaka T."/>
            <person name="Kato S."/>
            <person name="Shimoyama T."/>
            <person name="Ishii S."/>
            <person name="Abe T."/>
            <person name="Watanabe K."/>
        </authorList>
    </citation>
    <scope>NUCLEOTIDE SEQUENCE [LARGE SCALE GENOMIC DNA]</scope>
    <source>
        <strain evidence="3">DSM 13744 / JCM 10971 / SI</strain>
    </source>
</reference>
<dbReference type="Proteomes" id="UP000006556">
    <property type="component" value="Chromosome"/>
</dbReference>
<evidence type="ECO:0000313" key="3">
    <source>
        <dbReference type="Proteomes" id="UP000006556"/>
    </source>
</evidence>
<accession>A5CYP1</accession>
<organism evidence="2 3">
    <name type="scientific">Pelotomaculum thermopropionicum (strain DSM 13744 / JCM 10971 / SI)</name>
    <dbReference type="NCBI Taxonomy" id="370438"/>
    <lineage>
        <taxon>Bacteria</taxon>
        <taxon>Bacillati</taxon>
        <taxon>Bacillota</taxon>
        <taxon>Clostridia</taxon>
        <taxon>Eubacteriales</taxon>
        <taxon>Desulfotomaculaceae</taxon>
        <taxon>Pelotomaculum</taxon>
    </lineage>
</organism>
<dbReference type="KEGG" id="pth:PTH_2725"/>
<sequence>MDLLVRLWRDFWRNPWQARFMVPLVAINAAGSVYGYCWYRQQLAETPLYFWPFVPDSPLSTSLFALALAFRLAGAGGLLFPAVAFAVCIKYGIWAIALITHYWLGGGPAGLTEAVLWLSHLGMAVEGAAFLKPLRLNYGAILAAGAWMFFNDLMDYGAGLHPYLFAEGQAGLAVLSAVGLSVLITAFLLLAWRRNELRQPSGL</sequence>
<dbReference type="PANTHER" id="PTHR40042:SF1">
    <property type="entry name" value="DUF1405 DOMAIN-CONTAINING PROTEIN"/>
    <property type="match status" value="1"/>
</dbReference>
<keyword evidence="3" id="KW-1185">Reference proteome</keyword>
<gene>
    <name evidence="2" type="ordered locus">PTH_2725</name>
</gene>